<keyword evidence="14" id="KW-1185">Reference proteome</keyword>
<gene>
    <name evidence="13" type="ORF">SAMN04488544_2344</name>
</gene>
<dbReference type="Proteomes" id="UP000198825">
    <property type="component" value="Chromosome I"/>
</dbReference>
<dbReference type="GO" id="GO:0046872">
    <property type="term" value="F:metal ion binding"/>
    <property type="evidence" value="ECO:0007669"/>
    <property type="project" value="UniProtKB-KW"/>
</dbReference>
<sequence length="322" mass="34157">MTATELRPAPDDRTRTAPWEPVLRLVTGPTAMRRWAVAALAINVVIVVTGGLVRLTASGMGCPTWPRCSEDSFVTHPELGIHGAIEFGNRLLTFVLVVVVALTWITALRLRDKARLEVRGGRRRDVRWLAGGLLLGIPAQIVIGGISVLTHLNPWVVGLHFLVSMALVGLATGLVRVTWPARRTTVVQPLARVATRVTFVGMVVAVWLGTVVTGSGPHAGDLDAVRNGLDGGTLAHLHAAAVWVTMAATVVCLVFSRSLPVLLLLAVEVFQAVIGLTQYHLGVPVPLVALHLLGASLSVAAATNLLLALRRPLSALEARATA</sequence>
<keyword evidence="5 12" id="KW-1133">Transmembrane helix</keyword>
<evidence type="ECO:0000256" key="1">
    <source>
        <dbReference type="ARBA" id="ARBA00004141"/>
    </source>
</evidence>
<keyword evidence="2" id="KW-1003">Cell membrane</keyword>
<dbReference type="AlphaFoldDB" id="A0A1H2MM63"/>
<dbReference type="EMBL" id="LT629799">
    <property type="protein sequence ID" value="SDU94330.1"/>
    <property type="molecule type" value="Genomic_DNA"/>
</dbReference>
<feature type="transmembrane region" description="Helical" evidence="12">
    <location>
        <begin position="128"/>
        <end position="149"/>
    </location>
</feature>
<dbReference type="InterPro" id="IPR003780">
    <property type="entry name" value="COX15/CtaA_fam"/>
</dbReference>
<evidence type="ECO:0000256" key="10">
    <source>
        <dbReference type="ARBA" id="ARBA00023157"/>
    </source>
</evidence>
<feature type="transmembrane region" description="Helical" evidence="12">
    <location>
        <begin position="87"/>
        <end position="107"/>
    </location>
</feature>
<organism evidence="13 14">
    <name type="scientific">Microlunatus sagamiharensis</name>
    <dbReference type="NCBI Taxonomy" id="546874"/>
    <lineage>
        <taxon>Bacteria</taxon>
        <taxon>Bacillati</taxon>
        <taxon>Actinomycetota</taxon>
        <taxon>Actinomycetes</taxon>
        <taxon>Propionibacteriales</taxon>
        <taxon>Propionibacteriaceae</taxon>
        <taxon>Microlunatus</taxon>
    </lineage>
</organism>
<keyword evidence="3 12" id="KW-0812">Transmembrane</keyword>
<dbReference type="PANTHER" id="PTHR35457">
    <property type="entry name" value="HEME A SYNTHASE"/>
    <property type="match status" value="1"/>
</dbReference>
<feature type="transmembrane region" description="Helical" evidence="12">
    <location>
        <begin position="262"/>
        <end position="281"/>
    </location>
</feature>
<dbReference type="PANTHER" id="PTHR35457:SF1">
    <property type="entry name" value="HEME A SYNTHASE"/>
    <property type="match status" value="1"/>
</dbReference>
<evidence type="ECO:0000256" key="11">
    <source>
        <dbReference type="ARBA" id="ARBA00023444"/>
    </source>
</evidence>
<keyword evidence="9 12" id="KW-0472">Membrane</keyword>
<feature type="transmembrane region" description="Helical" evidence="12">
    <location>
        <begin position="287"/>
        <end position="309"/>
    </location>
</feature>
<name>A0A1H2MM63_9ACTN</name>
<evidence type="ECO:0000256" key="8">
    <source>
        <dbReference type="ARBA" id="ARBA00023133"/>
    </source>
</evidence>
<feature type="transmembrane region" description="Helical" evidence="12">
    <location>
        <begin position="35"/>
        <end position="57"/>
    </location>
</feature>
<evidence type="ECO:0000256" key="7">
    <source>
        <dbReference type="ARBA" id="ARBA00023004"/>
    </source>
</evidence>
<comment type="subcellular location">
    <subcellularLocation>
        <location evidence="1">Membrane</location>
        <topology evidence="1">Multi-pass membrane protein</topology>
    </subcellularLocation>
</comment>
<comment type="pathway">
    <text evidence="11">Porphyrin-containing compound metabolism.</text>
</comment>
<dbReference type="GO" id="GO:0016020">
    <property type="term" value="C:membrane"/>
    <property type="evidence" value="ECO:0007669"/>
    <property type="project" value="UniProtKB-SubCell"/>
</dbReference>
<dbReference type="InterPro" id="IPR050450">
    <property type="entry name" value="COX15/CtaA_HemeA_synthase"/>
</dbReference>
<evidence type="ECO:0000256" key="4">
    <source>
        <dbReference type="ARBA" id="ARBA00022723"/>
    </source>
</evidence>
<evidence type="ECO:0000256" key="2">
    <source>
        <dbReference type="ARBA" id="ARBA00022475"/>
    </source>
</evidence>
<evidence type="ECO:0000256" key="3">
    <source>
        <dbReference type="ARBA" id="ARBA00022692"/>
    </source>
</evidence>
<dbReference type="GO" id="GO:0016491">
    <property type="term" value="F:oxidoreductase activity"/>
    <property type="evidence" value="ECO:0007669"/>
    <property type="project" value="UniProtKB-KW"/>
</dbReference>
<reference evidence="14" key="1">
    <citation type="submission" date="2016-10" db="EMBL/GenBank/DDBJ databases">
        <authorList>
            <person name="Varghese N."/>
            <person name="Submissions S."/>
        </authorList>
    </citation>
    <scope>NUCLEOTIDE SEQUENCE [LARGE SCALE GENOMIC DNA]</scope>
    <source>
        <strain evidence="14">DSM 21743</strain>
    </source>
</reference>
<feature type="transmembrane region" description="Helical" evidence="12">
    <location>
        <begin position="197"/>
        <end position="215"/>
    </location>
</feature>
<evidence type="ECO:0000256" key="5">
    <source>
        <dbReference type="ARBA" id="ARBA00022989"/>
    </source>
</evidence>
<evidence type="ECO:0000256" key="6">
    <source>
        <dbReference type="ARBA" id="ARBA00023002"/>
    </source>
</evidence>
<keyword evidence="7" id="KW-0408">Iron</keyword>
<proteinExistence type="predicted"/>
<dbReference type="Pfam" id="PF02628">
    <property type="entry name" value="COX15-CtaA"/>
    <property type="match status" value="1"/>
</dbReference>
<keyword evidence="4" id="KW-0479">Metal-binding</keyword>
<feature type="transmembrane region" description="Helical" evidence="12">
    <location>
        <begin position="235"/>
        <end position="255"/>
    </location>
</feature>
<protein>
    <submittedName>
        <fullName evidence="13">Cytochrome c oxidase assembly protein subunit 15</fullName>
    </submittedName>
</protein>
<accession>A0A1H2MM63</accession>
<evidence type="ECO:0000256" key="9">
    <source>
        <dbReference type="ARBA" id="ARBA00023136"/>
    </source>
</evidence>
<keyword evidence="10" id="KW-1015">Disulfide bond</keyword>
<dbReference type="RefSeq" id="WP_231918107.1">
    <property type="nucleotide sequence ID" value="NZ_LT629799.1"/>
</dbReference>
<evidence type="ECO:0000256" key="12">
    <source>
        <dbReference type="SAM" id="Phobius"/>
    </source>
</evidence>
<keyword evidence="6" id="KW-0560">Oxidoreductase</keyword>
<dbReference type="STRING" id="546874.SAMN04488544_2344"/>
<dbReference type="GO" id="GO:0006784">
    <property type="term" value="P:heme A biosynthetic process"/>
    <property type="evidence" value="ECO:0007669"/>
    <property type="project" value="InterPro"/>
</dbReference>
<keyword evidence="8" id="KW-0350">Heme biosynthesis</keyword>
<evidence type="ECO:0000313" key="13">
    <source>
        <dbReference type="EMBL" id="SDU94330.1"/>
    </source>
</evidence>
<evidence type="ECO:0000313" key="14">
    <source>
        <dbReference type="Proteomes" id="UP000198825"/>
    </source>
</evidence>
<feature type="transmembrane region" description="Helical" evidence="12">
    <location>
        <begin position="155"/>
        <end position="177"/>
    </location>
</feature>